<dbReference type="BioCyc" id="PMAR59922:G1G80-102-MONOMER"/>
<evidence type="ECO:0000256" key="3">
    <source>
        <dbReference type="ARBA" id="ARBA00023004"/>
    </source>
</evidence>
<dbReference type="InterPro" id="IPR013785">
    <property type="entry name" value="Aldolase_TIM"/>
</dbReference>
<dbReference type="GO" id="GO:0051536">
    <property type="term" value="F:iron-sulfur cluster binding"/>
    <property type="evidence" value="ECO:0007669"/>
    <property type="project" value="UniProtKB-KW"/>
</dbReference>
<dbReference type="GO" id="GO:0003824">
    <property type="term" value="F:catalytic activity"/>
    <property type="evidence" value="ECO:0007669"/>
    <property type="project" value="InterPro"/>
</dbReference>
<dbReference type="InterPro" id="IPR058240">
    <property type="entry name" value="rSAM_sf"/>
</dbReference>
<evidence type="ECO:0000313" key="7">
    <source>
        <dbReference type="Proteomes" id="UP000002274"/>
    </source>
</evidence>
<protein>
    <recommendedName>
        <fullName evidence="5">Radical SAM core domain-containing protein</fullName>
    </recommendedName>
</protein>
<sequence length="387" mass="43294">MTNLKTSTSGVNTSDGKLILDSHKLSYHYPRFQKWLSGEKTAPISVDMALTRSCGAMCKFCYAMVQEPQERKAIKTKDALNLLDDFAEIGVKGVSLISDGESTLSPAYTPFIQHAASLGIDVGNATNAWDWNQDKVNQVLPYLTWVRFTVAAGSPHRYSEIMYKSQDDTHVYDNAMANIKYAVDLKRKLGLSVTLGIQMVLMPEFKDEIIPFAKLGIDLGVDYAVIKHCSDDTEGSLGVDYSKYAALSDLLLQAESMTNDTTKVIVKWSKIEDGANCSYQAMYGPQFLLQISGSGLVAPSGMFFNAKYSKLHMGNFTDERFIDIFKSDRYQRVMQYLTSDRFNCKTMMGSLPIQHYLNKSIDDHIKGIKSIDPANPNEEKPLHVNFL</sequence>
<dbReference type="PANTHER" id="PTHR11228:SF7">
    <property type="entry name" value="PQQA PEPTIDE CYCLASE"/>
    <property type="match status" value="1"/>
</dbReference>
<gene>
    <name evidence="6" type="ordered locus">P9303_01061</name>
</gene>
<dbReference type="RefSeq" id="WP_011824792.1">
    <property type="nucleotide sequence ID" value="NC_008820.1"/>
</dbReference>
<keyword evidence="4" id="KW-0411">Iron-sulfur</keyword>
<dbReference type="EMBL" id="CP000554">
    <property type="protein sequence ID" value="ABM76861.1"/>
    <property type="molecule type" value="Genomic_DNA"/>
</dbReference>
<evidence type="ECO:0000313" key="6">
    <source>
        <dbReference type="EMBL" id="ABM76861.1"/>
    </source>
</evidence>
<proteinExistence type="predicted"/>
<dbReference type="InterPro" id="IPR007197">
    <property type="entry name" value="rSAM"/>
</dbReference>
<name>A2C5V1_PROM3</name>
<dbReference type="SUPFAM" id="SSF102114">
    <property type="entry name" value="Radical SAM enzymes"/>
    <property type="match status" value="1"/>
</dbReference>
<dbReference type="Pfam" id="PF04055">
    <property type="entry name" value="Radical_SAM"/>
    <property type="match status" value="1"/>
</dbReference>
<dbReference type="InterPro" id="IPR050377">
    <property type="entry name" value="Radical_SAM_PqqE_MftC-like"/>
</dbReference>
<keyword evidence="3" id="KW-0408">Iron</keyword>
<evidence type="ECO:0000256" key="1">
    <source>
        <dbReference type="ARBA" id="ARBA00022691"/>
    </source>
</evidence>
<dbReference type="STRING" id="59922.P9303_01061"/>
<evidence type="ECO:0000256" key="2">
    <source>
        <dbReference type="ARBA" id="ARBA00022723"/>
    </source>
</evidence>
<dbReference type="AlphaFoldDB" id="A2C5V1"/>
<dbReference type="SFLD" id="SFLDS00029">
    <property type="entry name" value="Radical_SAM"/>
    <property type="match status" value="1"/>
</dbReference>
<dbReference type="CDD" id="cd21109">
    <property type="entry name" value="SPASM"/>
    <property type="match status" value="1"/>
</dbReference>
<evidence type="ECO:0000256" key="4">
    <source>
        <dbReference type="ARBA" id="ARBA00023014"/>
    </source>
</evidence>
<dbReference type="Gene3D" id="3.20.20.70">
    <property type="entry name" value="Aldolase class I"/>
    <property type="match status" value="1"/>
</dbReference>
<dbReference type="GO" id="GO:0046872">
    <property type="term" value="F:metal ion binding"/>
    <property type="evidence" value="ECO:0007669"/>
    <property type="project" value="UniProtKB-KW"/>
</dbReference>
<keyword evidence="2" id="KW-0479">Metal-binding</keyword>
<accession>A2C5V1</accession>
<dbReference type="Proteomes" id="UP000002274">
    <property type="component" value="Chromosome"/>
</dbReference>
<dbReference type="CDD" id="cd01335">
    <property type="entry name" value="Radical_SAM"/>
    <property type="match status" value="1"/>
</dbReference>
<keyword evidence="1" id="KW-0949">S-adenosyl-L-methionine</keyword>
<dbReference type="PANTHER" id="PTHR11228">
    <property type="entry name" value="RADICAL SAM DOMAIN PROTEIN"/>
    <property type="match status" value="1"/>
</dbReference>
<reference evidence="6 7" key="1">
    <citation type="journal article" date="2007" name="PLoS Genet.">
        <title>Patterns and implications of gene gain and loss in the evolution of Prochlorococcus.</title>
        <authorList>
            <person name="Kettler G.C."/>
            <person name="Martiny A.C."/>
            <person name="Huang K."/>
            <person name="Zucker J."/>
            <person name="Coleman M.L."/>
            <person name="Rodrigue S."/>
            <person name="Chen F."/>
            <person name="Lapidus A."/>
            <person name="Ferriera S."/>
            <person name="Johnson J."/>
            <person name="Steglich C."/>
            <person name="Church G.M."/>
            <person name="Richardson P."/>
            <person name="Chisholm S.W."/>
        </authorList>
    </citation>
    <scope>NUCLEOTIDE SEQUENCE [LARGE SCALE GENOMIC DNA]</scope>
    <source>
        <strain evidence="6 7">MIT 9303</strain>
    </source>
</reference>
<evidence type="ECO:0000259" key="5">
    <source>
        <dbReference type="Pfam" id="PF04055"/>
    </source>
</evidence>
<dbReference type="HOGENOM" id="CLU_009273_1_0_3"/>
<organism evidence="6 7">
    <name type="scientific">Prochlorococcus marinus (strain MIT 9303)</name>
    <dbReference type="NCBI Taxonomy" id="59922"/>
    <lineage>
        <taxon>Bacteria</taxon>
        <taxon>Bacillati</taxon>
        <taxon>Cyanobacteriota</taxon>
        <taxon>Cyanophyceae</taxon>
        <taxon>Synechococcales</taxon>
        <taxon>Prochlorococcaceae</taxon>
        <taxon>Prochlorococcus</taxon>
    </lineage>
</organism>
<feature type="domain" description="Radical SAM core" evidence="5">
    <location>
        <begin position="50"/>
        <end position="211"/>
    </location>
</feature>
<dbReference type="KEGG" id="pmf:P9303_01061"/>
<dbReference type="SFLD" id="SFLDG01067">
    <property type="entry name" value="SPASM/twitch_domain_containing"/>
    <property type="match status" value="1"/>
</dbReference>